<dbReference type="PANTHER" id="PTHR12673">
    <property type="entry name" value="FACIOGENITAL DYSPLASIA PROTEIN"/>
    <property type="match status" value="1"/>
</dbReference>
<proteinExistence type="predicted"/>
<dbReference type="OrthoDB" id="660555at2759"/>
<dbReference type="STRING" id="703135.A0A2A9NU98"/>
<dbReference type="InterPro" id="IPR051092">
    <property type="entry name" value="FYVE_RhoGEF_PH"/>
</dbReference>
<dbReference type="GO" id="GO:0005737">
    <property type="term" value="C:cytoplasm"/>
    <property type="evidence" value="ECO:0007669"/>
    <property type="project" value="TreeGrafter"/>
</dbReference>
<evidence type="ECO:0000256" key="1">
    <source>
        <dbReference type="SAM" id="Coils"/>
    </source>
</evidence>
<feature type="compositionally biased region" description="Low complexity" evidence="2">
    <location>
        <begin position="812"/>
        <end position="833"/>
    </location>
</feature>
<sequence length="1265" mass="140756">MALSTSPRKTIPLATGDGPRPRSRSSAAATASVTKRVFFCGVVIEGSENGKRLPEEIQELVLSFGDSLAYNSSSNMLSPISESPLCDARQRSMTDTSALASVINELVTSERSYVKRLQILKTDYADPLRSFARNRDTAIIPLYEAKTLFGNIDNLLPVNEAFLTDLEKMLAPNGARAAGGVGDVALRHFKDLRGFEQYKQYYTKREEAQSIFERELSKRNSRFGSFIDHIKYQSTDARNRVGLRELLMEPVQRIPRYTLLFRTMLKHMAPDDPQRVKLLEADEIASKIALAEADEETKRAAIFYCLSAAIDGFPPELFSNSRRFIDCIDVEDVLFDAPIQSGSSSTGASATTLHCTLFLFDDKILIAKRPGNGEKSGRTLTGLDDLDRVTKAGGKPSGKKRSGMTYKGVVDVTDVVVTDVEGADFHVYFENPPLDQTDRWSGRPFRSLSVVHPPLPINLDPTQTENDKQRFLENLWRIQANYRARAGQSVVLCAKEQEVESKTGKITYARTYYNVYQRTAFLQEQKKTKIVVHVDPIGSADPIPFGIGGPPFARIRLQPMAGGLCRFSLSSNDPNDEGEEDIVQTERVPSRIVQTIHQFGFFEFRTGRDSRPSTPTARSRVAIFGLDAISRNLFSSRPGSAMGDFFGGSINNHRRTKSTTSRSSMYTQTTSTGDSLLKFSQRSSSSATAATTIYSADENLSVLGSSRSSRPRRKPAVSPGGNLESDKDSPLPTLSRQSSTTCSRTPSREMTPEISDTDEEEILADNVKDLDTSDWDLAMKLELARQNSKNQHGIDLLQHSPVEEIIYEEEPPFSIRPSSRSSRQSRLTRPTTPQSGLESPNTPTSISSPCRSRSVSRHSAERRPVGPRCPSPLPTAGSPRKATVHLPSFDDEFAEDSDASQASTSSRMEVTRIPRSKRYPFPSSIDATPKPSAAGTPSVHSTIEPLSIKKKTSIRSGNSVLGSPTPARRAYVRNSPLSRPSNRIISPRRVSPQIRRGKLFTPTLLIDNDSTEQLVKCCESTHGDIMKQIRSEVEELRLVQISDDPQSRSCSPDKGLRSSQLHPPPLTKAAQERMEEMRQLIGKRQTDVAPRHRPRSVFESMPVKVSQAPVVDKSQMDKIVQSVDDLISEADSDLARALSTQEKLQNSIRRLGAGFREKSIELERTKLDLQNSRRQCELMKSLLADATAEKEIMYEAFNEELDAMYSDANLPDDEAWIAMSKDLRETKEARNMLSRENSQLRRQLAEAESERDEWGKLLRGHGLIP</sequence>
<feature type="region of interest" description="Disordered" evidence="2">
    <location>
        <begin position="1"/>
        <end position="28"/>
    </location>
</feature>
<feature type="region of interest" description="Disordered" evidence="2">
    <location>
        <begin position="703"/>
        <end position="760"/>
    </location>
</feature>
<feature type="region of interest" description="Disordered" evidence="2">
    <location>
        <begin position="809"/>
        <end position="986"/>
    </location>
</feature>
<dbReference type="PANTHER" id="PTHR12673:SF270">
    <property type="entry name" value="FYVE-TYPE DOMAIN-CONTAINING PROTEIN"/>
    <property type="match status" value="1"/>
</dbReference>
<feature type="coiled-coil region" evidence="1">
    <location>
        <begin position="1223"/>
        <end position="1257"/>
    </location>
</feature>
<feature type="compositionally biased region" description="Acidic residues" evidence="2">
    <location>
        <begin position="889"/>
        <end position="898"/>
    </location>
</feature>
<protein>
    <recommendedName>
        <fullName evidence="3">DH domain-containing protein</fullName>
    </recommendedName>
</protein>
<feature type="compositionally biased region" description="Polar residues" evidence="2">
    <location>
        <begin position="732"/>
        <end position="745"/>
    </location>
</feature>
<feature type="compositionally biased region" description="Low complexity" evidence="2">
    <location>
        <begin position="975"/>
        <end position="986"/>
    </location>
</feature>
<evidence type="ECO:0000256" key="2">
    <source>
        <dbReference type="SAM" id="MobiDB-lite"/>
    </source>
</evidence>
<accession>A0A2A9NU98</accession>
<feature type="domain" description="DH" evidence="3">
    <location>
        <begin position="98"/>
        <end position="295"/>
    </location>
</feature>
<reference evidence="4 5" key="1">
    <citation type="submission" date="2014-02" db="EMBL/GenBank/DDBJ databases">
        <title>Transposable element dynamics among asymbiotic and ectomycorrhizal Amanita fungi.</title>
        <authorList>
            <consortium name="DOE Joint Genome Institute"/>
            <person name="Hess J."/>
            <person name="Skrede I."/>
            <person name="Wolfe B."/>
            <person name="LaButti K."/>
            <person name="Ohm R.A."/>
            <person name="Grigoriev I.V."/>
            <person name="Pringle A."/>
        </authorList>
    </citation>
    <scope>NUCLEOTIDE SEQUENCE [LARGE SCALE GENOMIC DNA]</scope>
    <source>
        <strain evidence="4 5">SKay4041</strain>
    </source>
</reference>
<dbReference type="GO" id="GO:0005085">
    <property type="term" value="F:guanyl-nucleotide exchange factor activity"/>
    <property type="evidence" value="ECO:0007669"/>
    <property type="project" value="InterPro"/>
</dbReference>
<evidence type="ECO:0000259" key="3">
    <source>
        <dbReference type="PROSITE" id="PS50010"/>
    </source>
</evidence>
<evidence type="ECO:0000313" key="4">
    <source>
        <dbReference type="EMBL" id="PFH51280.1"/>
    </source>
</evidence>
<dbReference type="SUPFAM" id="SSF48065">
    <property type="entry name" value="DBL homology domain (DH-domain)"/>
    <property type="match status" value="1"/>
</dbReference>
<organism evidence="4 5">
    <name type="scientific">Amanita thiersii Skay4041</name>
    <dbReference type="NCBI Taxonomy" id="703135"/>
    <lineage>
        <taxon>Eukaryota</taxon>
        <taxon>Fungi</taxon>
        <taxon>Dikarya</taxon>
        <taxon>Basidiomycota</taxon>
        <taxon>Agaricomycotina</taxon>
        <taxon>Agaricomycetes</taxon>
        <taxon>Agaricomycetidae</taxon>
        <taxon>Agaricales</taxon>
        <taxon>Pluteineae</taxon>
        <taxon>Amanitaceae</taxon>
        <taxon>Amanita</taxon>
    </lineage>
</organism>
<name>A0A2A9NU98_9AGAR</name>
<gene>
    <name evidence="4" type="ORF">AMATHDRAFT_75013</name>
</gene>
<dbReference type="Pfam" id="PF00621">
    <property type="entry name" value="RhoGEF"/>
    <property type="match status" value="1"/>
</dbReference>
<dbReference type="Proteomes" id="UP000242287">
    <property type="component" value="Unassembled WGS sequence"/>
</dbReference>
<dbReference type="InterPro" id="IPR035899">
    <property type="entry name" value="DBL_dom_sf"/>
</dbReference>
<dbReference type="PROSITE" id="PS50010">
    <property type="entry name" value="DH_2"/>
    <property type="match status" value="1"/>
</dbReference>
<dbReference type="AlphaFoldDB" id="A0A2A9NU98"/>
<keyword evidence="1" id="KW-0175">Coiled coil</keyword>
<dbReference type="SMART" id="SM00325">
    <property type="entry name" value="RhoGEF"/>
    <property type="match status" value="1"/>
</dbReference>
<dbReference type="EMBL" id="KZ301989">
    <property type="protein sequence ID" value="PFH51280.1"/>
    <property type="molecule type" value="Genomic_DNA"/>
</dbReference>
<dbReference type="Gene3D" id="1.20.900.10">
    <property type="entry name" value="Dbl homology (DH) domain"/>
    <property type="match status" value="1"/>
</dbReference>
<dbReference type="CDD" id="cd00160">
    <property type="entry name" value="RhoGEF"/>
    <property type="match status" value="1"/>
</dbReference>
<evidence type="ECO:0000313" key="5">
    <source>
        <dbReference type="Proteomes" id="UP000242287"/>
    </source>
</evidence>
<keyword evidence="5" id="KW-1185">Reference proteome</keyword>
<feature type="compositionally biased region" description="Polar residues" evidence="2">
    <location>
        <begin position="899"/>
        <end position="908"/>
    </location>
</feature>
<feature type="compositionally biased region" description="Polar residues" evidence="2">
    <location>
        <begin position="834"/>
        <end position="844"/>
    </location>
</feature>
<dbReference type="InterPro" id="IPR000219">
    <property type="entry name" value="DH_dom"/>
</dbReference>
<feature type="region of interest" description="Disordered" evidence="2">
    <location>
        <begin position="644"/>
        <end position="672"/>
    </location>
</feature>
<feature type="region of interest" description="Disordered" evidence="2">
    <location>
        <begin position="1041"/>
        <end position="1065"/>
    </location>
</feature>